<dbReference type="Proteomes" id="UP001500523">
    <property type="component" value="Unassembled WGS sequence"/>
</dbReference>
<dbReference type="InterPro" id="IPR003856">
    <property type="entry name" value="LPS_length_determ_N"/>
</dbReference>
<dbReference type="PANTHER" id="PTHR32309">
    <property type="entry name" value="TYROSINE-PROTEIN KINASE"/>
    <property type="match status" value="1"/>
</dbReference>
<gene>
    <name evidence="9" type="ORF">GCM10022268_16300</name>
</gene>
<evidence type="ECO:0000259" key="8">
    <source>
        <dbReference type="Pfam" id="PF02706"/>
    </source>
</evidence>
<evidence type="ECO:0000256" key="1">
    <source>
        <dbReference type="ARBA" id="ARBA00004651"/>
    </source>
</evidence>
<keyword evidence="10" id="KW-1185">Reference proteome</keyword>
<dbReference type="InterPro" id="IPR050445">
    <property type="entry name" value="Bact_polysacc_biosynth/exp"/>
</dbReference>
<evidence type="ECO:0000256" key="6">
    <source>
        <dbReference type="SAM" id="Coils"/>
    </source>
</evidence>
<protein>
    <submittedName>
        <fullName evidence="9">Wzz/FepE/Etk N-terminal domain-containing protein</fullName>
    </submittedName>
</protein>
<feature type="transmembrane region" description="Helical" evidence="7">
    <location>
        <begin position="414"/>
        <end position="434"/>
    </location>
</feature>
<comment type="subcellular location">
    <subcellularLocation>
        <location evidence="1">Cell membrane</location>
        <topology evidence="1">Multi-pass membrane protein</topology>
    </subcellularLocation>
</comment>
<name>A0ABP7DNH4_9SPHN</name>
<sequence>MNEGYAQDMDNEQGGGIIPYLPAILWQRRWWIIAPTVAGTVIGIAAASLMPASYQSSATLLVESPQIPANVGGQMASSSTNLIDRRIASVRQQILSRPDLIELVEGNNLYPEERRRGKLSEVLDTMRGATSITPVSADIGGSGSNTIAFSLSFRYPEAVKAQIVAQDFVERLVKLDASQTAEQATGTVEFLQQRANDLAGQVSAIERQVESIKLANGMALSTGSSMMIQSGGGGYETQIAQLQRENAQLTAQLRQQSGAVDRDPVVAAAETQLASARAIYSDNHPDVRAAEQRLAEAKRLGAQNVSRADVGGAIRNQIAANNASIANLRSAMGTEQSRTAALAQAQARAPAVLEQISQLQARADGLRSNYQAAQTDLMNARGSAQISEQRRGERLTVIDPPVVPDKPTSPNRPVLVLGGLIAGAGLGVVIAFLLELIARPIRGVGALQNVIGEPPLVIVPKLLRKKSWRDRLPRFRKRAPAAATPA</sequence>
<proteinExistence type="predicted"/>
<dbReference type="Pfam" id="PF02706">
    <property type="entry name" value="Wzz"/>
    <property type="match status" value="1"/>
</dbReference>
<feature type="transmembrane region" description="Helical" evidence="7">
    <location>
        <begin position="30"/>
        <end position="50"/>
    </location>
</feature>
<keyword evidence="6" id="KW-0175">Coiled coil</keyword>
<evidence type="ECO:0000256" key="2">
    <source>
        <dbReference type="ARBA" id="ARBA00022475"/>
    </source>
</evidence>
<keyword evidence="4 7" id="KW-1133">Transmembrane helix</keyword>
<evidence type="ECO:0000256" key="4">
    <source>
        <dbReference type="ARBA" id="ARBA00022989"/>
    </source>
</evidence>
<evidence type="ECO:0000256" key="5">
    <source>
        <dbReference type="ARBA" id="ARBA00023136"/>
    </source>
</evidence>
<feature type="domain" description="Polysaccharide chain length determinant N-terminal" evidence="8">
    <location>
        <begin position="23"/>
        <end position="95"/>
    </location>
</feature>
<keyword evidence="3 7" id="KW-0812">Transmembrane</keyword>
<evidence type="ECO:0000313" key="9">
    <source>
        <dbReference type="EMBL" id="GAA3707661.1"/>
    </source>
</evidence>
<dbReference type="RefSeq" id="WP_344692862.1">
    <property type="nucleotide sequence ID" value="NZ_BAABBF010000003.1"/>
</dbReference>
<keyword evidence="5 7" id="KW-0472">Membrane</keyword>
<dbReference type="PANTHER" id="PTHR32309:SF13">
    <property type="entry name" value="FERRIC ENTEROBACTIN TRANSPORT PROTEIN FEPE"/>
    <property type="match status" value="1"/>
</dbReference>
<evidence type="ECO:0000313" key="10">
    <source>
        <dbReference type="Proteomes" id="UP001500523"/>
    </source>
</evidence>
<accession>A0ABP7DNH4</accession>
<reference evidence="10" key="1">
    <citation type="journal article" date="2019" name="Int. J. Syst. Evol. Microbiol.">
        <title>The Global Catalogue of Microorganisms (GCM) 10K type strain sequencing project: providing services to taxonomists for standard genome sequencing and annotation.</title>
        <authorList>
            <consortium name="The Broad Institute Genomics Platform"/>
            <consortium name="The Broad Institute Genome Sequencing Center for Infectious Disease"/>
            <person name="Wu L."/>
            <person name="Ma J."/>
        </authorList>
    </citation>
    <scope>NUCLEOTIDE SEQUENCE [LARGE SCALE GENOMIC DNA]</scope>
    <source>
        <strain evidence="10">JCM 17498</strain>
    </source>
</reference>
<evidence type="ECO:0000256" key="7">
    <source>
        <dbReference type="SAM" id="Phobius"/>
    </source>
</evidence>
<dbReference type="EMBL" id="BAABBF010000003">
    <property type="protein sequence ID" value="GAA3707661.1"/>
    <property type="molecule type" value="Genomic_DNA"/>
</dbReference>
<organism evidence="9 10">
    <name type="scientific">Sphingomonas cynarae</name>
    <dbReference type="NCBI Taxonomy" id="930197"/>
    <lineage>
        <taxon>Bacteria</taxon>
        <taxon>Pseudomonadati</taxon>
        <taxon>Pseudomonadota</taxon>
        <taxon>Alphaproteobacteria</taxon>
        <taxon>Sphingomonadales</taxon>
        <taxon>Sphingomonadaceae</taxon>
        <taxon>Sphingomonas</taxon>
    </lineage>
</organism>
<feature type="coiled-coil region" evidence="6">
    <location>
        <begin position="342"/>
        <end position="376"/>
    </location>
</feature>
<evidence type="ECO:0000256" key="3">
    <source>
        <dbReference type="ARBA" id="ARBA00022692"/>
    </source>
</evidence>
<comment type="caution">
    <text evidence="9">The sequence shown here is derived from an EMBL/GenBank/DDBJ whole genome shotgun (WGS) entry which is preliminary data.</text>
</comment>
<feature type="coiled-coil region" evidence="6">
    <location>
        <begin position="181"/>
        <end position="208"/>
    </location>
</feature>
<keyword evidence="2" id="KW-1003">Cell membrane</keyword>